<evidence type="ECO:0000313" key="1">
    <source>
        <dbReference type="EMBL" id="RMW57167.1"/>
    </source>
</evidence>
<proteinExistence type="predicted"/>
<sequence>MNENSTHILMRKLDSNHFKIEIGGNLTYEELTWFIGQLADKTALSWSKTSGSNYADSLQAVLLTVRANQLQEHNNSKGADK</sequence>
<reference evidence="1 2" key="1">
    <citation type="submission" date="2018-10" db="EMBL/GenBank/DDBJ databases">
        <title>Genome sequences of five Lactobacillus pentosus strains isolated from brines of traditionally fermented spanish-style green table olives and differences between them.</title>
        <authorList>
            <person name="Jimenez Diaz R."/>
        </authorList>
    </citation>
    <scope>NUCLEOTIDE SEQUENCE [LARGE SCALE GENOMIC DNA]</scope>
    <source>
        <strain evidence="1 2">IG8</strain>
    </source>
</reference>
<accession>A0AB37RKR1</accession>
<protein>
    <submittedName>
        <fullName evidence="1">Uncharacterized protein</fullName>
    </submittedName>
</protein>
<evidence type="ECO:0000313" key="2">
    <source>
        <dbReference type="Proteomes" id="UP000281061"/>
    </source>
</evidence>
<comment type="caution">
    <text evidence="1">The sequence shown here is derived from an EMBL/GenBank/DDBJ whole genome shotgun (WGS) entry which is preliminary data.</text>
</comment>
<organism evidence="1 2">
    <name type="scientific">Lactiplantibacillus pentosus</name>
    <name type="common">Lactobacillus pentosus</name>
    <dbReference type="NCBI Taxonomy" id="1589"/>
    <lineage>
        <taxon>Bacteria</taxon>
        <taxon>Bacillati</taxon>
        <taxon>Bacillota</taxon>
        <taxon>Bacilli</taxon>
        <taxon>Lactobacillales</taxon>
        <taxon>Lactobacillaceae</taxon>
        <taxon>Lactiplantibacillus</taxon>
    </lineage>
</organism>
<gene>
    <name evidence="1" type="ORF">D6U17_01030</name>
</gene>
<name>A0AB37RKR1_LACPE</name>
<dbReference type="Proteomes" id="UP000281061">
    <property type="component" value="Unassembled WGS sequence"/>
</dbReference>
<dbReference type="RefSeq" id="WP_050339244.1">
    <property type="nucleotide sequence ID" value="NZ_BJZC01000017.1"/>
</dbReference>
<dbReference type="AlphaFoldDB" id="A0AB37RKR1"/>
<dbReference type="EMBL" id="RDCL01000015">
    <property type="protein sequence ID" value="RMW57167.1"/>
    <property type="molecule type" value="Genomic_DNA"/>
</dbReference>